<dbReference type="Proteomes" id="UP001066276">
    <property type="component" value="Chromosome 5"/>
</dbReference>
<sequence length="108" mass="12566">MRRGADALMRDPGKHQCTRTAEAANGSWKFCFGEKLLKTWYPERTGRWEQRAEDLEHIFLGTKASEHNLKKQMLEINVKCNLEALTHERGFVSIVDVKNVFSEKKLIF</sequence>
<dbReference type="AlphaFoldDB" id="A0AAV7R6Q9"/>
<dbReference type="EMBL" id="JANPWB010000009">
    <property type="protein sequence ID" value="KAJ1147939.1"/>
    <property type="molecule type" value="Genomic_DNA"/>
</dbReference>
<proteinExistence type="predicted"/>
<evidence type="ECO:0000313" key="1">
    <source>
        <dbReference type="EMBL" id="KAJ1147939.1"/>
    </source>
</evidence>
<organism evidence="1 2">
    <name type="scientific">Pleurodeles waltl</name>
    <name type="common">Iberian ribbed newt</name>
    <dbReference type="NCBI Taxonomy" id="8319"/>
    <lineage>
        <taxon>Eukaryota</taxon>
        <taxon>Metazoa</taxon>
        <taxon>Chordata</taxon>
        <taxon>Craniata</taxon>
        <taxon>Vertebrata</taxon>
        <taxon>Euteleostomi</taxon>
        <taxon>Amphibia</taxon>
        <taxon>Batrachia</taxon>
        <taxon>Caudata</taxon>
        <taxon>Salamandroidea</taxon>
        <taxon>Salamandridae</taxon>
        <taxon>Pleurodelinae</taxon>
        <taxon>Pleurodeles</taxon>
    </lineage>
</organism>
<reference evidence="1" key="1">
    <citation type="journal article" date="2022" name="bioRxiv">
        <title>Sequencing and chromosome-scale assembly of the giantPleurodeles waltlgenome.</title>
        <authorList>
            <person name="Brown T."/>
            <person name="Elewa A."/>
            <person name="Iarovenko S."/>
            <person name="Subramanian E."/>
            <person name="Araus A.J."/>
            <person name="Petzold A."/>
            <person name="Susuki M."/>
            <person name="Suzuki K.-i.T."/>
            <person name="Hayashi T."/>
            <person name="Toyoda A."/>
            <person name="Oliveira C."/>
            <person name="Osipova E."/>
            <person name="Leigh N.D."/>
            <person name="Simon A."/>
            <person name="Yun M.H."/>
        </authorList>
    </citation>
    <scope>NUCLEOTIDE SEQUENCE</scope>
    <source>
        <strain evidence="1">20211129_DDA</strain>
        <tissue evidence="1">Liver</tissue>
    </source>
</reference>
<accession>A0AAV7R6Q9</accession>
<evidence type="ECO:0000313" key="2">
    <source>
        <dbReference type="Proteomes" id="UP001066276"/>
    </source>
</evidence>
<name>A0AAV7R6Q9_PLEWA</name>
<comment type="caution">
    <text evidence="1">The sequence shown here is derived from an EMBL/GenBank/DDBJ whole genome shotgun (WGS) entry which is preliminary data.</text>
</comment>
<keyword evidence="2" id="KW-1185">Reference proteome</keyword>
<gene>
    <name evidence="1" type="ORF">NDU88_000780</name>
</gene>
<protein>
    <submittedName>
        <fullName evidence="1">Uncharacterized protein</fullName>
    </submittedName>
</protein>